<evidence type="ECO:0000313" key="2">
    <source>
        <dbReference type="Proteomes" id="UP001596289"/>
    </source>
</evidence>
<protein>
    <recommendedName>
        <fullName evidence="3">UTP--glucose-1-phosphate uridylyltransferase</fullName>
    </recommendedName>
</protein>
<dbReference type="RefSeq" id="WP_191985917.1">
    <property type="nucleotide sequence ID" value="NZ_JBHSSL010000018.1"/>
</dbReference>
<accession>A0ABW1R8Y7</accession>
<keyword evidence="2" id="KW-1185">Reference proteome</keyword>
<gene>
    <name evidence="1" type="ORF">ACFQGP_02205</name>
</gene>
<evidence type="ECO:0008006" key="3">
    <source>
        <dbReference type="Google" id="ProtNLM"/>
    </source>
</evidence>
<proteinExistence type="predicted"/>
<organism evidence="1 2">
    <name type="scientific">Loigolactobacillus jiayinensis</name>
    <dbReference type="NCBI Taxonomy" id="2486016"/>
    <lineage>
        <taxon>Bacteria</taxon>
        <taxon>Bacillati</taxon>
        <taxon>Bacillota</taxon>
        <taxon>Bacilli</taxon>
        <taxon>Lactobacillales</taxon>
        <taxon>Lactobacillaceae</taxon>
        <taxon>Loigolactobacillus</taxon>
    </lineage>
</organism>
<evidence type="ECO:0000313" key="1">
    <source>
        <dbReference type="EMBL" id="MFC6169388.1"/>
    </source>
</evidence>
<name>A0ABW1R8Y7_9LACO</name>
<sequence>MGERFDVGNKLGYVTTNIEFGLRHPEVNAQLRPYLIELTQRLELERQQELKK</sequence>
<comment type="caution">
    <text evidence="1">The sequence shown here is derived from an EMBL/GenBank/DDBJ whole genome shotgun (WGS) entry which is preliminary data.</text>
</comment>
<dbReference type="Proteomes" id="UP001596289">
    <property type="component" value="Unassembled WGS sequence"/>
</dbReference>
<reference evidence="2" key="1">
    <citation type="journal article" date="2019" name="Int. J. Syst. Evol. Microbiol.">
        <title>The Global Catalogue of Microorganisms (GCM) 10K type strain sequencing project: providing services to taxonomists for standard genome sequencing and annotation.</title>
        <authorList>
            <consortium name="The Broad Institute Genomics Platform"/>
            <consortium name="The Broad Institute Genome Sequencing Center for Infectious Disease"/>
            <person name="Wu L."/>
            <person name="Ma J."/>
        </authorList>
    </citation>
    <scope>NUCLEOTIDE SEQUENCE [LARGE SCALE GENOMIC DNA]</scope>
    <source>
        <strain evidence="2">CCM 8904</strain>
    </source>
</reference>
<dbReference type="EMBL" id="JBHSSL010000018">
    <property type="protein sequence ID" value="MFC6169388.1"/>
    <property type="molecule type" value="Genomic_DNA"/>
</dbReference>